<dbReference type="InterPro" id="IPR038744">
    <property type="entry name" value="Hri1_N"/>
</dbReference>
<evidence type="ECO:0000313" key="7">
    <source>
        <dbReference type="EMBL" id="OEJ84970.1"/>
    </source>
</evidence>
<gene>
    <name evidence="7" type="ORF">AWRI3579_g1794</name>
</gene>
<evidence type="ECO:0000256" key="4">
    <source>
        <dbReference type="ARBA" id="ARBA00017063"/>
    </source>
</evidence>
<protein>
    <recommendedName>
        <fullName evidence="4">Protein HRI1</fullName>
    </recommendedName>
</protein>
<evidence type="ECO:0000256" key="3">
    <source>
        <dbReference type="ARBA" id="ARBA00005229"/>
    </source>
</evidence>
<sequence length="218" mass="24579">MCEPVFSTRVSIKWESDPKPHEPTSTWVFTAGNEEFVDTRINLASSTPDWLITGYEKALATKAGYESTIMFCHALDNLCKPGEMPGADVGHFKNIAGSSDRLEEGAMMNPDIGKNMEYQEVWRTLDPIHSTVSDLKPLGVSTKHVENQVWKLEDSKGAFIKIGEFSQGVAVNAKNEYQCIRLFKQEVVYQYGNESYRIFAPFITGHLKQSNWVKTFQG</sequence>
<dbReference type="Proteomes" id="UP000095728">
    <property type="component" value="Unassembled WGS sequence"/>
</dbReference>
<comment type="subcellular location">
    <subcellularLocation>
        <location evidence="2">Cytoplasm</location>
    </subcellularLocation>
    <subcellularLocation>
        <location evidence="1">Nucleus</location>
    </subcellularLocation>
</comment>
<dbReference type="EMBL" id="LPNM01000007">
    <property type="protein sequence ID" value="OEJ84970.1"/>
    <property type="molecule type" value="Genomic_DNA"/>
</dbReference>
<dbReference type="Gene3D" id="2.40.128.320">
    <property type="entry name" value="Protein HRI1, N-terminal domain"/>
    <property type="match status" value="1"/>
</dbReference>
<comment type="similarity">
    <text evidence="3">Belongs to the HRI1 family.</text>
</comment>
<organism evidence="7 8">
    <name type="scientific">Hanseniaspora osmophila</name>
    <dbReference type="NCBI Taxonomy" id="56408"/>
    <lineage>
        <taxon>Eukaryota</taxon>
        <taxon>Fungi</taxon>
        <taxon>Dikarya</taxon>
        <taxon>Ascomycota</taxon>
        <taxon>Saccharomycotina</taxon>
        <taxon>Saccharomycetes</taxon>
        <taxon>Saccharomycodales</taxon>
        <taxon>Saccharomycodaceae</taxon>
        <taxon>Hanseniaspora</taxon>
    </lineage>
</organism>
<evidence type="ECO:0000256" key="6">
    <source>
        <dbReference type="ARBA" id="ARBA00023242"/>
    </source>
</evidence>
<evidence type="ECO:0000256" key="1">
    <source>
        <dbReference type="ARBA" id="ARBA00004123"/>
    </source>
</evidence>
<dbReference type="InterPro" id="IPR043047">
    <property type="entry name" value="Hri1_N_sf"/>
</dbReference>
<name>A0A1E5RDI7_9ASCO</name>
<reference evidence="8" key="1">
    <citation type="journal article" date="2016" name="Genome Announc.">
        <title>Genome sequences of three species of Hanseniaspora isolated from spontaneous wine fermentations.</title>
        <authorList>
            <person name="Sternes P.R."/>
            <person name="Lee D."/>
            <person name="Kutyna D.R."/>
            <person name="Borneman A.R."/>
        </authorList>
    </citation>
    <scope>NUCLEOTIDE SEQUENCE [LARGE SCALE GENOMIC DNA]</scope>
    <source>
        <strain evidence="8">AWRI3579</strain>
    </source>
</reference>
<dbReference type="Pfam" id="PF16815">
    <property type="entry name" value="HRI1"/>
    <property type="match status" value="1"/>
</dbReference>
<dbReference type="InParanoid" id="A0A1E5RDI7"/>
<accession>A0A1E5RDI7</accession>
<proteinExistence type="inferred from homology"/>
<dbReference type="STRING" id="56408.A0A1E5RDI7"/>
<evidence type="ECO:0000256" key="5">
    <source>
        <dbReference type="ARBA" id="ARBA00022490"/>
    </source>
</evidence>
<keyword evidence="6" id="KW-0539">Nucleus</keyword>
<dbReference type="OrthoDB" id="4045395at2759"/>
<dbReference type="AlphaFoldDB" id="A0A1E5RDI7"/>
<dbReference type="InterPro" id="IPR031818">
    <property type="entry name" value="Hri1"/>
</dbReference>
<keyword evidence="8" id="KW-1185">Reference proteome</keyword>
<dbReference type="GO" id="GO:0005634">
    <property type="term" value="C:nucleus"/>
    <property type="evidence" value="ECO:0007669"/>
    <property type="project" value="UniProtKB-SubCell"/>
</dbReference>
<keyword evidence="5" id="KW-0963">Cytoplasm</keyword>
<dbReference type="GO" id="GO:0005737">
    <property type="term" value="C:cytoplasm"/>
    <property type="evidence" value="ECO:0007669"/>
    <property type="project" value="UniProtKB-SubCell"/>
</dbReference>
<dbReference type="CDD" id="cd11692">
    <property type="entry name" value="HRI1_N_like"/>
    <property type="match status" value="1"/>
</dbReference>
<evidence type="ECO:0000256" key="2">
    <source>
        <dbReference type="ARBA" id="ARBA00004496"/>
    </source>
</evidence>
<evidence type="ECO:0000313" key="8">
    <source>
        <dbReference type="Proteomes" id="UP000095728"/>
    </source>
</evidence>
<comment type="caution">
    <text evidence="7">The sequence shown here is derived from an EMBL/GenBank/DDBJ whole genome shotgun (WGS) entry which is preliminary data.</text>
</comment>